<keyword evidence="2" id="KW-0997">Cell inner membrane</keyword>
<evidence type="ECO:0000256" key="3">
    <source>
        <dbReference type="ARBA" id="ARBA00022692"/>
    </source>
</evidence>
<keyword evidence="1" id="KW-1003">Cell membrane</keyword>
<evidence type="ECO:0000256" key="4">
    <source>
        <dbReference type="ARBA" id="ARBA00022989"/>
    </source>
</evidence>
<dbReference type="PANTHER" id="PTHR37481:SF1">
    <property type="entry name" value="LIPOPOLYSACCHARIDE EXPORT SYSTEM PROTEIN LPTC"/>
    <property type="match status" value="1"/>
</dbReference>
<reference evidence="6 9" key="2">
    <citation type="submission" date="2019-10" db="EMBL/GenBank/DDBJ databases">
        <title>Prolixibacter strains distinguished by the presence of nitrate reductase genes were adept at nitrate-dependent anaerobic corrosion of metallic iron and carbon steel.</title>
        <authorList>
            <person name="Iino T."/>
            <person name="Shono N."/>
            <person name="Ito K."/>
            <person name="Nakamura R."/>
            <person name="Sueoka K."/>
            <person name="Harayama S."/>
            <person name="Ohkuma M."/>
        </authorList>
    </citation>
    <scope>NUCLEOTIDE SEQUENCE [LARGE SCALE GENOMIC DNA]</scope>
    <source>
        <strain evidence="6 9">MIC1-1</strain>
    </source>
</reference>
<sequence>MKQQKYDSVNTTAYKFKILIKSSIAALSLGAAMLLLSCQSKVEADLPSKLIEQEELPTVDANNFEMTYTDSGVVRYRLTTPRLLQYDNKKEPYTEFPDGFHIVEFDKNEKITSGISANYGKHFEKEQKWVAIGNVVAVNADGDTLKTEKLTWLQKEKRIFSDKYVRIIRSDQVITGIGLESDENLKNWKILQPKGTLYVNEDQ</sequence>
<evidence type="ECO:0000313" key="6">
    <source>
        <dbReference type="EMBL" id="GET20945.1"/>
    </source>
</evidence>
<keyword evidence="3" id="KW-0812">Transmembrane</keyword>
<dbReference type="Proteomes" id="UP000396862">
    <property type="component" value="Unassembled WGS sequence"/>
</dbReference>
<gene>
    <name evidence="7" type="ORF">CLV93_102571</name>
    <name evidence="6" type="ORF">JCM18694_11910</name>
</gene>
<dbReference type="Proteomes" id="UP000240621">
    <property type="component" value="Unassembled WGS sequence"/>
</dbReference>
<dbReference type="GO" id="GO:0015221">
    <property type="term" value="F:lipopolysaccharide transmembrane transporter activity"/>
    <property type="evidence" value="ECO:0007669"/>
    <property type="project" value="InterPro"/>
</dbReference>
<dbReference type="InterPro" id="IPR052363">
    <property type="entry name" value="LPS_export_LptC"/>
</dbReference>
<dbReference type="GO" id="GO:0005886">
    <property type="term" value="C:plasma membrane"/>
    <property type="evidence" value="ECO:0007669"/>
    <property type="project" value="InterPro"/>
</dbReference>
<evidence type="ECO:0000256" key="2">
    <source>
        <dbReference type="ARBA" id="ARBA00022519"/>
    </source>
</evidence>
<keyword evidence="5" id="KW-0472">Membrane</keyword>
<dbReference type="NCBIfam" id="TIGR04409">
    <property type="entry name" value="LptC_YrbK"/>
    <property type="match status" value="1"/>
</dbReference>
<dbReference type="InterPro" id="IPR010664">
    <property type="entry name" value="LipoPS_assembly_LptC-rel"/>
</dbReference>
<keyword evidence="4" id="KW-1133">Transmembrane helix</keyword>
<evidence type="ECO:0000313" key="8">
    <source>
        <dbReference type="Proteomes" id="UP000240621"/>
    </source>
</evidence>
<dbReference type="Pfam" id="PF06835">
    <property type="entry name" value="LptC"/>
    <property type="match status" value="1"/>
</dbReference>
<evidence type="ECO:0000313" key="9">
    <source>
        <dbReference type="Proteomes" id="UP000396862"/>
    </source>
</evidence>
<dbReference type="Gene3D" id="2.60.450.10">
    <property type="entry name" value="Lipopolysaccharide (LPS) transport protein A like domain"/>
    <property type="match status" value="1"/>
</dbReference>
<reference evidence="7 8" key="1">
    <citation type="submission" date="2018-03" db="EMBL/GenBank/DDBJ databases">
        <title>Genomic Encyclopedia of Archaeal and Bacterial Type Strains, Phase II (KMG-II): from individual species to whole genera.</title>
        <authorList>
            <person name="Goeker M."/>
        </authorList>
    </citation>
    <scope>NUCLEOTIDE SEQUENCE [LARGE SCALE GENOMIC DNA]</scope>
    <source>
        <strain evidence="7 8">DSM 27267</strain>
    </source>
</reference>
<dbReference type="InterPro" id="IPR026265">
    <property type="entry name" value="LptC"/>
</dbReference>
<dbReference type="EMBL" id="PYGC01000002">
    <property type="protein sequence ID" value="PSK84780.1"/>
    <property type="molecule type" value="Genomic_DNA"/>
</dbReference>
<evidence type="ECO:0000313" key="7">
    <source>
        <dbReference type="EMBL" id="PSK84780.1"/>
    </source>
</evidence>
<evidence type="ECO:0000256" key="1">
    <source>
        <dbReference type="ARBA" id="ARBA00022475"/>
    </source>
</evidence>
<dbReference type="OrthoDB" id="9812080at2"/>
<dbReference type="EMBL" id="BLAU01000001">
    <property type="protein sequence ID" value="GET20945.1"/>
    <property type="molecule type" value="Genomic_DNA"/>
</dbReference>
<proteinExistence type="predicted"/>
<organism evidence="7 8">
    <name type="scientific">Prolixibacter denitrificans</name>
    <dbReference type="NCBI Taxonomy" id="1541063"/>
    <lineage>
        <taxon>Bacteria</taxon>
        <taxon>Pseudomonadati</taxon>
        <taxon>Bacteroidota</taxon>
        <taxon>Bacteroidia</taxon>
        <taxon>Marinilabiliales</taxon>
        <taxon>Prolixibacteraceae</taxon>
        <taxon>Prolixibacter</taxon>
    </lineage>
</organism>
<dbReference type="GO" id="GO:0017089">
    <property type="term" value="F:glycolipid transfer activity"/>
    <property type="evidence" value="ECO:0007669"/>
    <property type="project" value="TreeGrafter"/>
</dbReference>
<dbReference type="AlphaFoldDB" id="A0A2P8CIH9"/>
<accession>A0A2P8CIH9</accession>
<dbReference type="GO" id="GO:0030288">
    <property type="term" value="C:outer membrane-bounded periplasmic space"/>
    <property type="evidence" value="ECO:0007669"/>
    <property type="project" value="TreeGrafter"/>
</dbReference>
<dbReference type="RefSeq" id="WP_106541346.1">
    <property type="nucleotide sequence ID" value="NZ_BLAU01000001.1"/>
</dbReference>
<evidence type="ECO:0000256" key="5">
    <source>
        <dbReference type="ARBA" id="ARBA00023136"/>
    </source>
</evidence>
<keyword evidence="9" id="KW-1185">Reference proteome</keyword>
<protein>
    <submittedName>
        <fullName evidence="7">LPS export ABC transporter protein LptC</fullName>
    </submittedName>
</protein>
<dbReference type="PANTHER" id="PTHR37481">
    <property type="entry name" value="LIPOPOLYSACCHARIDE EXPORT SYSTEM PROTEIN LPTC"/>
    <property type="match status" value="1"/>
</dbReference>
<name>A0A2P8CIH9_9BACT</name>
<comment type="caution">
    <text evidence="7">The sequence shown here is derived from an EMBL/GenBank/DDBJ whole genome shotgun (WGS) entry which is preliminary data.</text>
</comment>